<sequence length="258" mass="29005">MDTGGPASNFRRRLYSTLKSAGMMHPMDNLLVGVIINTMALISAQPDTFILDPDTIRNILVLKNEIALLCDFYEINVIFRLLGMSAPMIRDAHSLRLNRSILVKLIPCKQKTLDDAQTLFNFLALVRYFLAELDSAELELLTADFHRKRLVHLPADAIRCPGAGPRLRRQVSSTSTIYETPQQSMHQESDQEPVPIVLNLNSQSTSSISGSGCNSNFISKPKPSESWIDLNEENCSLTLSDAPRRMSHKFRFGFKRPN</sequence>
<proteinExistence type="predicted"/>
<accession>A0A8H3C035</accession>
<gene>
    <name evidence="1" type="ORF">RDB_LOCUS73713</name>
</gene>
<reference evidence="1" key="1">
    <citation type="submission" date="2021-01" db="EMBL/GenBank/DDBJ databases">
        <authorList>
            <person name="Kaushik A."/>
        </authorList>
    </citation>
    <scope>NUCLEOTIDE SEQUENCE</scope>
    <source>
        <strain evidence="1">AG6-10EEA</strain>
    </source>
</reference>
<evidence type="ECO:0000313" key="2">
    <source>
        <dbReference type="Proteomes" id="UP000663853"/>
    </source>
</evidence>
<name>A0A8H3C035_9AGAM</name>
<comment type="caution">
    <text evidence="1">The sequence shown here is derived from an EMBL/GenBank/DDBJ whole genome shotgun (WGS) entry which is preliminary data.</text>
</comment>
<organism evidence="1 2">
    <name type="scientific">Rhizoctonia solani</name>
    <dbReference type="NCBI Taxonomy" id="456999"/>
    <lineage>
        <taxon>Eukaryota</taxon>
        <taxon>Fungi</taxon>
        <taxon>Dikarya</taxon>
        <taxon>Basidiomycota</taxon>
        <taxon>Agaricomycotina</taxon>
        <taxon>Agaricomycetes</taxon>
        <taxon>Cantharellales</taxon>
        <taxon>Ceratobasidiaceae</taxon>
        <taxon>Rhizoctonia</taxon>
    </lineage>
</organism>
<dbReference type="AlphaFoldDB" id="A0A8H3C035"/>
<dbReference type="EMBL" id="CAJMXA010001814">
    <property type="protein sequence ID" value="CAE6470473.1"/>
    <property type="molecule type" value="Genomic_DNA"/>
</dbReference>
<dbReference type="Proteomes" id="UP000663853">
    <property type="component" value="Unassembled WGS sequence"/>
</dbReference>
<evidence type="ECO:0000313" key="1">
    <source>
        <dbReference type="EMBL" id="CAE6470473.1"/>
    </source>
</evidence>
<protein>
    <submittedName>
        <fullName evidence="1">Uncharacterized protein</fullName>
    </submittedName>
</protein>